<dbReference type="CDD" id="cd20704">
    <property type="entry name" value="Orc3"/>
    <property type="match status" value="1"/>
</dbReference>
<gene>
    <name evidence="14" type="ORF">ALEPTO_LOCUS4482</name>
</gene>
<comment type="subunit">
    <text evidence="8">Component of ORC, a complex composed of at least 6 subunits: ORC1, ORC2, ORC3, ORC4, ORC5 and ORC6. ORC is regulated in a cell-cycle dependent manner. It is sequentially assembled at the exit from anaphase of mitosis and disassembled as cells enter S phase.</text>
</comment>
<dbReference type="OrthoDB" id="10265211at2759"/>
<evidence type="ECO:0000256" key="10">
    <source>
        <dbReference type="SAM" id="MobiDB-lite"/>
    </source>
</evidence>
<dbReference type="Pfam" id="PF18137">
    <property type="entry name" value="WHD_ORC"/>
    <property type="match status" value="1"/>
</dbReference>
<dbReference type="InterPro" id="IPR040855">
    <property type="entry name" value="ORC_WH_C"/>
</dbReference>
<evidence type="ECO:0000256" key="8">
    <source>
        <dbReference type="ARBA" id="ARBA00026084"/>
    </source>
</evidence>
<name>A0A9N9FAZ1_9GLOM</name>
<feature type="domain" description="Origin recognition complex subunit 3 N-terminal" evidence="11">
    <location>
        <begin position="11"/>
        <end position="386"/>
    </location>
</feature>
<organism evidence="14 15">
    <name type="scientific">Ambispora leptoticha</name>
    <dbReference type="NCBI Taxonomy" id="144679"/>
    <lineage>
        <taxon>Eukaryota</taxon>
        <taxon>Fungi</taxon>
        <taxon>Fungi incertae sedis</taxon>
        <taxon>Mucoromycota</taxon>
        <taxon>Glomeromycotina</taxon>
        <taxon>Glomeromycetes</taxon>
        <taxon>Archaeosporales</taxon>
        <taxon>Ambisporaceae</taxon>
        <taxon>Ambispora</taxon>
    </lineage>
</organism>
<keyword evidence="4" id="KW-0597">Phosphoprotein</keyword>
<dbReference type="GO" id="GO:0005664">
    <property type="term" value="C:nuclear origin of replication recognition complex"/>
    <property type="evidence" value="ECO:0007669"/>
    <property type="project" value="InterPro"/>
</dbReference>
<dbReference type="Proteomes" id="UP000789508">
    <property type="component" value="Unassembled WGS sequence"/>
</dbReference>
<accession>A0A9N9FAZ1</accession>
<dbReference type="InterPro" id="IPR045667">
    <property type="entry name" value="ORC3_N"/>
</dbReference>
<evidence type="ECO:0000256" key="4">
    <source>
        <dbReference type="ARBA" id="ARBA00022553"/>
    </source>
</evidence>
<dbReference type="InterPro" id="IPR020795">
    <property type="entry name" value="ORC3"/>
</dbReference>
<feature type="domain" description="Origin recognition complex subunit 3 winged helix C-terminal" evidence="12">
    <location>
        <begin position="633"/>
        <end position="712"/>
    </location>
</feature>
<evidence type="ECO:0000313" key="15">
    <source>
        <dbReference type="Proteomes" id="UP000789508"/>
    </source>
</evidence>
<reference evidence="14" key="1">
    <citation type="submission" date="2021-06" db="EMBL/GenBank/DDBJ databases">
        <authorList>
            <person name="Kallberg Y."/>
            <person name="Tangrot J."/>
            <person name="Rosling A."/>
        </authorList>
    </citation>
    <scope>NUCLEOTIDE SEQUENCE</scope>
    <source>
        <strain evidence="14">FL130A</strain>
    </source>
</reference>
<evidence type="ECO:0000256" key="2">
    <source>
        <dbReference type="ARBA" id="ARBA00010977"/>
    </source>
</evidence>
<protein>
    <recommendedName>
        <fullName evidence="3">Origin recognition complex subunit 3</fullName>
    </recommendedName>
</protein>
<dbReference type="Pfam" id="PF19675">
    <property type="entry name" value="ORC3_ins"/>
    <property type="match status" value="1"/>
</dbReference>
<keyword evidence="5" id="KW-0235">DNA replication</keyword>
<feature type="domain" description="Origin recognition complex subunit 3 insertion" evidence="13">
    <location>
        <begin position="400"/>
        <end position="620"/>
    </location>
</feature>
<dbReference type="EMBL" id="CAJVPS010001036">
    <property type="protein sequence ID" value="CAG8521328.1"/>
    <property type="molecule type" value="Genomic_DNA"/>
</dbReference>
<comment type="function">
    <text evidence="9">Component of the origin recognition complex (ORC) that binds origins of replication. DNA-binding is ATP-dependent. The specific DNA sequences that define origins of replication have not been identified yet. ORC is required to assemble the pre-replication complex necessary to initiate DNA replication. Binds histone H3 and H4 trimethylation marks H3K9me3, H3K27me3 and H4K20me3.</text>
</comment>
<keyword evidence="15" id="KW-1185">Reference proteome</keyword>
<evidence type="ECO:0000256" key="3">
    <source>
        <dbReference type="ARBA" id="ARBA00019085"/>
    </source>
</evidence>
<dbReference type="GO" id="GO:0003688">
    <property type="term" value="F:DNA replication origin binding"/>
    <property type="evidence" value="ECO:0007669"/>
    <property type="project" value="TreeGrafter"/>
</dbReference>
<comment type="caution">
    <text evidence="14">The sequence shown here is derived from an EMBL/GenBank/DDBJ whole genome shotgun (WGS) entry which is preliminary data.</text>
</comment>
<evidence type="ECO:0000256" key="9">
    <source>
        <dbReference type="ARBA" id="ARBA00045241"/>
    </source>
</evidence>
<dbReference type="PANTHER" id="PTHR12748">
    <property type="entry name" value="ORIGIN RECOGNITION COMPLEX SUBUNIT 3"/>
    <property type="match status" value="1"/>
</dbReference>
<keyword evidence="6" id="KW-0238">DNA-binding</keyword>
<evidence type="ECO:0000256" key="5">
    <source>
        <dbReference type="ARBA" id="ARBA00022705"/>
    </source>
</evidence>
<dbReference type="GO" id="GO:0006270">
    <property type="term" value="P:DNA replication initiation"/>
    <property type="evidence" value="ECO:0007669"/>
    <property type="project" value="TreeGrafter"/>
</dbReference>
<evidence type="ECO:0000256" key="7">
    <source>
        <dbReference type="ARBA" id="ARBA00023242"/>
    </source>
</evidence>
<dbReference type="Pfam" id="PF07034">
    <property type="entry name" value="ORC3_N"/>
    <property type="match status" value="1"/>
</dbReference>
<dbReference type="GO" id="GO:0031261">
    <property type="term" value="C:DNA replication preinitiation complex"/>
    <property type="evidence" value="ECO:0007669"/>
    <property type="project" value="TreeGrafter"/>
</dbReference>
<evidence type="ECO:0000259" key="12">
    <source>
        <dbReference type="Pfam" id="PF18137"/>
    </source>
</evidence>
<evidence type="ECO:0000256" key="6">
    <source>
        <dbReference type="ARBA" id="ARBA00023125"/>
    </source>
</evidence>
<sequence>MTLNGHQDFLDSVSKESFQMRPRPTPPASPRKSKKKGDSTKGSENDPFYFENIGLERLLDGKETPEAMQLRHWEYERKWSQMLSSVEKSLLIENSASFNDIVSFVDNSYSSNEIETSFQAFGLPYREIPTALVFTGINSPDNELLFTQIAQRLRETRSDYVVMLQSKDCGSLKMTMKCLNDQVLDSMNDYENQDEMNDADATDEVIFDVENDKFAEGHLQRYDMEVLAEWYEDKRKKNNDADFWKVSFKDKSLSAKVVVLIQDFEVFDPSVLEDFIYICSQYQDRVKFVFLLGIATTINALQQALPSSILNSLRMKKIQLQNSERCLDRIVTAVQVENHTGIKLGKMPYKYLHETFLLYNYSVSSYISKLQYAVMHHFFSNPLSILAGIDDQELLSRLSILSEDHLEAIRMQKSFMKYVEAQLPDSDEVRRLLEDNAYLESLLPRLIKGIEQYHKKFSIAFEFLWILQQTLIDYKDPKINVDRKTKHSLYYLAIQEDGGLCDAYHTQKLLVNLKKIDSSCLSDLLQKCLEFLYTNHYANSCLTQEMSEIENFSVRLRDIEQTFISSKNALFPLTHGEEESTNTLYTILLEQVREFFDAFFKYNLKHYSTVTLHEVVYYENEKLLKHMFSAHPRAATQKALDTCILYKMYLEFGKMINMYDWLMAFKSILERDGPIDEKEIQARFISGVTELQTLGFVKSTSRKADHFQRLTWAR</sequence>
<evidence type="ECO:0000259" key="11">
    <source>
        <dbReference type="Pfam" id="PF07034"/>
    </source>
</evidence>
<evidence type="ECO:0000313" key="14">
    <source>
        <dbReference type="EMBL" id="CAG8521328.1"/>
    </source>
</evidence>
<keyword evidence="7" id="KW-0539">Nucleus</keyword>
<dbReference type="GO" id="GO:0005656">
    <property type="term" value="C:nuclear pre-replicative complex"/>
    <property type="evidence" value="ECO:0007669"/>
    <property type="project" value="TreeGrafter"/>
</dbReference>
<comment type="similarity">
    <text evidence="2">Belongs to the ORC3 family.</text>
</comment>
<comment type="subcellular location">
    <subcellularLocation>
        <location evidence="1">Nucleus</location>
    </subcellularLocation>
</comment>
<evidence type="ECO:0000256" key="1">
    <source>
        <dbReference type="ARBA" id="ARBA00004123"/>
    </source>
</evidence>
<dbReference type="AlphaFoldDB" id="A0A9N9FAZ1"/>
<dbReference type="InterPro" id="IPR045663">
    <property type="entry name" value="ORC3_ins"/>
</dbReference>
<proteinExistence type="inferred from homology"/>
<feature type="region of interest" description="Disordered" evidence="10">
    <location>
        <begin position="1"/>
        <end position="48"/>
    </location>
</feature>
<dbReference type="PANTHER" id="PTHR12748:SF0">
    <property type="entry name" value="ORIGIN RECOGNITION COMPLEX SUBUNIT 3"/>
    <property type="match status" value="1"/>
</dbReference>
<evidence type="ECO:0000259" key="13">
    <source>
        <dbReference type="Pfam" id="PF19675"/>
    </source>
</evidence>